<evidence type="ECO:0000313" key="2">
    <source>
        <dbReference type="Proteomes" id="UP000762676"/>
    </source>
</evidence>
<dbReference type="Proteomes" id="UP000762676">
    <property type="component" value="Unassembled WGS sequence"/>
</dbReference>
<dbReference type="AlphaFoldDB" id="A0AAV4EDX9"/>
<name>A0AAV4EDX9_9GAST</name>
<accession>A0AAV4EDX9</accession>
<comment type="caution">
    <text evidence="1">The sequence shown here is derived from an EMBL/GenBank/DDBJ whole genome shotgun (WGS) entry which is preliminary data.</text>
</comment>
<dbReference type="EMBL" id="BMAT01010687">
    <property type="protein sequence ID" value="GFR58551.1"/>
    <property type="molecule type" value="Genomic_DNA"/>
</dbReference>
<evidence type="ECO:0000313" key="1">
    <source>
        <dbReference type="EMBL" id="GFR58551.1"/>
    </source>
</evidence>
<gene>
    <name evidence="1" type="ORF">ElyMa_005363500</name>
</gene>
<organism evidence="1 2">
    <name type="scientific">Elysia marginata</name>
    <dbReference type="NCBI Taxonomy" id="1093978"/>
    <lineage>
        <taxon>Eukaryota</taxon>
        <taxon>Metazoa</taxon>
        <taxon>Spiralia</taxon>
        <taxon>Lophotrochozoa</taxon>
        <taxon>Mollusca</taxon>
        <taxon>Gastropoda</taxon>
        <taxon>Heterobranchia</taxon>
        <taxon>Euthyneura</taxon>
        <taxon>Panpulmonata</taxon>
        <taxon>Sacoglossa</taxon>
        <taxon>Placobranchoidea</taxon>
        <taxon>Plakobranchidae</taxon>
        <taxon>Elysia</taxon>
    </lineage>
</organism>
<sequence>MLGRRSLKKGVVFCMEESIALSIKGGVMLCMNGEVLSIKEGVVVSKEKGIALSIKGGVVLCMYGEVLSIKEGVVFSKEKGIRFSHYRNEIGDLCFPRKLLASSGQAAPVDIPKKIYSCL</sequence>
<keyword evidence="2" id="KW-1185">Reference proteome</keyword>
<reference evidence="1 2" key="1">
    <citation type="journal article" date="2021" name="Elife">
        <title>Chloroplast acquisition without the gene transfer in kleptoplastic sea slugs, Plakobranchus ocellatus.</title>
        <authorList>
            <person name="Maeda T."/>
            <person name="Takahashi S."/>
            <person name="Yoshida T."/>
            <person name="Shimamura S."/>
            <person name="Takaki Y."/>
            <person name="Nagai Y."/>
            <person name="Toyoda A."/>
            <person name="Suzuki Y."/>
            <person name="Arimoto A."/>
            <person name="Ishii H."/>
            <person name="Satoh N."/>
            <person name="Nishiyama T."/>
            <person name="Hasebe M."/>
            <person name="Maruyama T."/>
            <person name="Minagawa J."/>
            <person name="Obokata J."/>
            <person name="Shigenobu S."/>
        </authorList>
    </citation>
    <scope>NUCLEOTIDE SEQUENCE [LARGE SCALE GENOMIC DNA]</scope>
</reference>
<protein>
    <submittedName>
        <fullName evidence="1">Uncharacterized protein</fullName>
    </submittedName>
</protein>
<proteinExistence type="predicted"/>